<sequence>MLIQARFLKITMYSSLKTELDKNLFKESTIMIKE</sequence>
<proteinExistence type="predicted"/>
<dbReference type="AlphaFoldDB" id="A0A2D0KFH5"/>
<name>A0A2D0KFH5_9GAMM</name>
<organism evidence="1 2">
    <name type="scientific">Xenorhabdus ishibashii</name>
    <dbReference type="NCBI Taxonomy" id="1034471"/>
    <lineage>
        <taxon>Bacteria</taxon>
        <taxon>Pseudomonadati</taxon>
        <taxon>Pseudomonadota</taxon>
        <taxon>Gammaproteobacteria</taxon>
        <taxon>Enterobacterales</taxon>
        <taxon>Morganellaceae</taxon>
        <taxon>Xenorhabdus</taxon>
    </lineage>
</organism>
<evidence type="ECO:0000313" key="1">
    <source>
        <dbReference type="EMBL" id="PHM62132.1"/>
    </source>
</evidence>
<comment type="caution">
    <text evidence="1">The sequence shown here is derived from an EMBL/GenBank/DDBJ whole genome shotgun (WGS) entry which is preliminary data.</text>
</comment>
<protein>
    <submittedName>
        <fullName evidence="1">Uncharacterized protein</fullName>
    </submittedName>
</protein>
<keyword evidence="2" id="KW-1185">Reference proteome</keyword>
<accession>A0A2D0KFH5</accession>
<reference evidence="1 2" key="1">
    <citation type="journal article" date="2017" name="Nat. Microbiol.">
        <title>Natural product diversity associated with the nematode symbionts Photorhabdus and Xenorhabdus.</title>
        <authorList>
            <person name="Tobias N.J."/>
            <person name="Wolff H."/>
            <person name="Djahanschiri B."/>
            <person name="Grundmann F."/>
            <person name="Kronenwerth M."/>
            <person name="Shi Y.M."/>
            <person name="Simonyi S."/>
            <person name="Grun P."/>
            <person name="Shapiro-Ilan D."/>
            <person name="Pidot S.J."/>
            <person name="Stinear T.P."/>
            <person name="Ebersberger I."/>
            <person name="Bode H.B."/>
        </authorList>
    </citation>
    <scope>NUCLEOTIDE SEQUENCE [LARGE SCALE GENOMIC DNA]</scope>
    <source>
        <strain evidence="1 2">DSM 22670</strain>
    </source>
</reference>
<dbReference type="EMBL" id="NJAK01000001">
    <property type="protein sequence ID" value="PHM62132.1"/>
    <property type="molecule type" value="Genomic_DNA"/>
</dbReference>
<gene>
    <name evidence="1" type="ORF">Xish_01300</name>
</gene>
<dbReference type="Proteomes" id="UP000222168">
    <property type="component" value="Unassembled WGS sequence"/>
</dbReference>
<evidence type="ECO:0000313" key="2">
    <source>
        <dbReference type="Proteomes" id="UP000222168"/>
    </source>
</evidence>